<gene>
    <name evidence="1" type="ORF">niasHT_038400</name>
</gene>
<evidence type="ECO:0000313" key="1">
    <source>
        <dbReference type="EMBL" id="KAL3069978.1"/>
    </source>
</evidence>
<dbReference type="AlphaFoldDB" id="A0ABD2IA03"/>
<sequence>MVAELLTSRFDCADADSKAFGSGKEYEIVHKAVHDLFEKKPKYGCRALDEQIRLCGHRLCTTSYPLLSDE</sequence>
<reference evidence="1 2" key="1">
    <citation type="submission" date="2024-10" db="EMBL/GenBank/DDBJ databases">
        <authorList>
            <person name="Kim D."/>
        </authorList>
    </citation>
    <scope>NUCLEOTIDE SEQUENCE [LARGE SCALE GENOMIC DNA]</scope>
    <source>
        <strain evidence="1">BH-2024</strain>
    </source>
</reference>
<name>A0ABD2IA03_9BILA</name>
<comment type="caution">
    <text evidence="1">The sequence shown here is derived from an EMBL/GenBank/DDBJ whole genome shotgun (WGS) entry which is preliminary data.</text>
</comment>
<proteinExistence type="predicted"/>
<accession>A0ABD2IA03</accession>
<keyword evidence="2" id="KW-1185">Reference proteome</keyword>
<protein>
    <submittedName>
        <fullName evidence="1">Uncharacterized protein</fullName>
    </submittedName>
</protein>
<dbReference type="EMBL" id="JBICBT010001387">
    <property type="protein sequence ID" value="KAL3069978.1"/>
    <property type="molecule type" value="Genomic_DNA"/>
</dbReference>
<dbReference type="Proteomes" id="UP001620626">
    <property type="component" value="Unassembled WGS sequence"/>
</dbReference>
<organism evidence="1 2">
    <name type="scientific">Heterodera trifolii</name>
    <dbReference type="NCBI Taxonomy" id="157864"/>
    <lineage>
        <taxon>Eukaryota</taxon>
        <taxon>Metazoa</taxon>
        <taxon>Ecdysozoa</taxon>
        <taxon>Nematoda</taxon>
        <taxon>Chromadorea</taxon>
        <taxon>Rhabditida</taxon>
        <taxon>Tylenchina</taxon>
        <taxon>Tylenchomorpha</taxon>
        <taxon>Tylenchoidea</taxon>
        <taxon>Heteroderidae</taxon>
        <taxon>Heteroderinae</taxon>
        <taxon>Heterodera</taxon>
    </lineage>
</organism>
<evidence type="ECO:0000313" key="2">
    <source>
        <dbReference type="Proteomes" id="UP001620626"/>
    </source>
</evidence>